<name>A0A437P7H0_9HYPH</name>
<dbReference type="AlphaFoldDB" id="A0A437P7H0"/>
<reference evidence="2 3" key="1">
    <citation type="submission" date="2019-01" db="EMBL/GenBank/DDBJ databases">
        <authorList>
            <person name="Chen W.-M."/>
        </authorList>
    </citation>
    <scope>NUCLEOTIDE SEQUENCE [LARGE SCALE GENOMIC DNA]</scope>
    <source>
        <strain evidence="2 3">TER-1</strain>
    </source>
</reference>
<organism evidence="2 3">
    <name type="scientific">Methylobacterium oryzihabitans</name>
    <dbReference type="NCBI Taxonomy" id="2499852"/>
    <lineage>
        <taxon>Bacteria</taxon>
        <taxon>Pseudomonadati</taxon>
        <taxon>Pseudomonadota</taxon>
        <taxon>Alphaproteobacteria</taxon>
        <taxon>Hyphomicrobiales</taxon>
        <taxon>Methylobacteriaceae</taxon>
        <taxon>Methylobacterium</taxon>
    </lineage>
</organism>
<gene>
    <name evidence="2" type="ORF">EOE48_12305</name>
</gene>
<keyword evidence="3" id="KW-1185">Reference proteome</keyword>
<dbReference type="PANTHER" id="PTHR33986:SF15">
    <property type="entry name" value="MITOCHONDRIAL FISSION PROTEIN ELM1"/>
    <property type="match status" value="1"/>
</dbReference>
<dbReference type="Pfam" id="PF06258">
    <property type="entry name" value="Mito_fiss_Elm1"/>
    <property type="match status" value="1"/>
</dbReference>
<dbReference type="PANTHER" id="PTHR33986">
    <property type="entry name" value="OS02G0535700 PROTEIN"/>
    <property type="match status" value="1"/>
</dbReference>
<dbReference type="InterPro" id="IPR009367">
    <property type="entry name" value="Elm1-like"/>
</dbReference>
<dbReference type="RefSeq" id="WP_127729344.1">
    <property type="nucleotide sequence ID" value="NZ_SACP01000010.1"/>
</dbReference>
<dbReference type="SUPFAM" id="SSF53756">
    <property type="entry name" value="UDP-Glycosyltransferase/glycogen phosphorylase"/>
    <property type="match status" value="1"/>
</dbReference>
<dbReference type="Proteomes" id="UP000286997">
    <property type="component" value="Unassembled WGS sequence"/>
</dbReference>
<accession>A0A437P7H0</accession>
<sequence length="342" mass="36780">MLPSACNSRRIAQSMASRRAGTAGRHPRRRGDPGPYRRAGPETRRLDGSPRRRHGPGRERAPPPPAAGHRRLDPRDRAPLAPPWPDLAIATGRRAVPYLRALKRRSGGRCFTVFLKDPRIGAGIADLLWVPAHDRLRGENVVATLTPPHGITPDRLAAARARPDPRLAALAPPRAAVLVGGDSRHGAFAAAEQDRLLAGLDRLAGEARLMITASRRTPGRLRAALAGLAARHGGFFWDGSGDNPYLGMLALADAVVVTSDSANMVGEAVAAGAPVLLFEVPGTYIRLRPFFAALRRHGAVHAFPGRLEALPHKPLDCTPAIAQAVATAYRRHRDAIARPDRR</sequence>
<feature type="compositionally biased region" description="Basic and acidic residues" evidence="1">
    <location>
        <begin position="39"/>
        <end position="61"/>
    </location>
</feature>
<evidence type="ECO:0000256" key="1">
    <source>
        <dbReference type="SAM" id="MobiDB-lite"/>
    </source>
</evidence>
<evidence type="ECO:0000313" key="2">
    <source>
        <dbReference type="EMBL" id="RVU18159.1"/>
    </source>
</evidence>
<dbReference type="EMBL" id="SACP01000010">
    <property type="protein sequence ID" value="RVU18159.1"/>
    <property type="molecule type" value="Genomic_DNA"/>
</dbReference>
<evidence type="ECO:0000313" key="3">
    <source>
        <dbReference type="Proteomes" id="UP000286997"/>
    </source>
</evidence>
<proteinExistence type="predicted"/>
<protein>
    <submittedName>
        <fullName evidence="2">Nucleoside-diphosphate sugar epimerase</fullName>
    </submittedName>
</protein>
<feature type="compositionally biased region" description="Polar residues" evidence="1">
    <location>
        <begin position="1"/>
        <end position="16"/>
    </location>
</feature>
<dbReference type="OrthoDB" id="272235at2"/>
<feature type="region of interest" description="Disordered" evidence="1">
    <location>
        <begin position="1"/>
        <end position="85"/>
    </location>
</feature>
<comment type="caution">
    <text evidence="2">The sequence shown here is derived from an EMBL/GenBank/DDBJ whole genome shotgun (WGS) entry which is preliminary data.</text>
</comment>